<reference evidence="1" key="1">
    <citation type="journal article" date="2012" name="Nat. Biotechnol.">
        <title>Draft genome sequence of pigeonpea (Cajanus cajan), an orphan legume crop of resource-poor farmers.</title>
        <authorList>
            <person name="Varshney R.K."/>
            <person name="Chen W."/>
            <person name="Li Y."/>
            <person name="Bharti A.K."/>
            <person name="Saxena R.K."/>
            <person name="Schlueter J.A."/>
            <person name="Donoghue M.T."/>
            <person name="Azam S."/>
            <person name="Fan G."/>
            <person name="Whaley A.M."/>
            <person name="Farmer A.D."/>
            <person name="Sheridan J."/>
            <person name="Iwata A."/>
            <person name="Tuteja R."/>
            <person name="Penmetsa R.V."/>
            <person name="Wu W."/>
            <person name="Upadhyaya H.D."/>
            <person name="Yang S.P."/>
            <person name="Shah T."/>
            <person name="Saxena K.B."/>
            <person name="Michael T."/>
            <person name="McCombie W.R."/>
            <person name="Yang B."/>
            <person name="Zhang G."/>
            <person name="Yang H."/>
            <person name="Wang J."/>
            <person name="Spillane C."/>
            <person name="Cook D.R."/>
            <person name="May G.D."/>
            <person name="Xu X."/>
            <person name="Jackson S.A."/>
        </authorList>
    </citation>
    <scope>NUCLEOTIDE SEQUENCE [LARGE SCALE GENOMIC DNA]</scope>
</reference>
<sequence length="149" mass="17469">DADFFKNIWMIKVPSKIRAFKWKLASIRIQTKNNLLMRSIITKTVDTSCVFLLLMGGQGKSFPVNCKDHLRQHCGKQFQSRVGDAWMMAWMAVIWTLWTHRNEILFKGEAPKIDKVMDLFKYRSRSWLIARTKILITPSMSGLWSQFIV</sequence>
<dbReference type="Proteomes" id="UP000075243">
    <property type="component" value="Unassembled WGS sequence"/>
</dbReference>
<keyword evidence="2" id="KW-1185">Reference proteome</keyword>
<evidence type="ECO:0008006" key="3">
    <source>
        <dbReference type="Google" id="ProtNLM"/>
    </source>
</evidence>
<dbReference type="Gramene" id="C.cajan_37329.t">
    <property type="protein sequence ID" value="C.cajan_37329.t"/>
    <property type="gene ID" value="C.cajan_37329"/>
</dbReference>
<feature type="non-terminal residue" evidence="1">
    <location>
        <position position="1"/>
    </location>
</feature>
<dbReference type="EMBL" id="KQ483886">
    <property type="protein sequence ID" value="KYP39722.1"/>
    <property type="molecule type" value="Genomic_DNA"/>
</dbReference>
<accession>A0A151RAY8</accession>
<gene>
    <name evidence="1" type="ORF">KK1_038947</name>
</gene>
<name>A0A151RAY8_CAJCA</name>
<evidence type="ECO:0000313" key="2">
    <source>
        <dbReference type="Proteomes" id="UP000075243"/>
    </source>
</evidence>
<protein>
    <recommendedName>
        <fullName evidence="3">Reverse transcriptase zinc-binding domain-containing protein</fullName>
    </recommendedName>
</protein>
<dbReference type="AlphaFoldDB" id="A0A151RAY8"/>
<proteinExistence type="predicted"/>
<dbReference type="OMA" id="WTHRNEI"/>
<organism evidence="1 2">
    <name type="scientific">Cajanus cajan</name>
    <name type="common">Pigeon pea</name>
    <name type="synonym">Cajanus indicus</name>
    <dbReference type="NCBI Taxonomy" id="3821"/>
    <lineage>
        <taxon>Eukaryota</taxon>
        <taxon>Viridiplantae</taxon>
        <taxon>Streptophyta</taxon>
        <taxon>Embryophyta</taxon>
        <taxon>Tracheophyta</taxon>
        <taxon>Spermatophyta</taxon>
        <taxon>Magnoliopsida</taxon>
        <taxon>eudicotyledons</taxon>
        <taxon>Gunneridae</taxon>
        <taxon>Pentapetalae</taxon>
        <taxon>rosids</taxon>
        <taxon>fabids</taxon>
        <taxon>Fabales</taxon>
        <taxon>Fabaceae</taxon>
        <taxon>Papilionoideae</taxon>
        <taxon>50 kb inversion clade</taxon>
        <taxon>NPAAA clade</taxon>
        <taxon>indigoferoid/millettioid clade</taxon>
        <taxon>Phaseoleae</taxon>
        <taxon>Cajanus</taxon>
    </lineage>
</organism>
<evidence type="ECO:0000313" key="1">
    <source>
        <dbReference type="EMBL" id="KYP39722.1"/>
    </source>
</evidence>